<dbReference type="CDD" id="cd07067">
    <property type="entry name" value="HP_PGM_like"/>
    <property type="match status" value="1"/>
</dbReference>
<reference evidence="3 4" key="1">
    <citation type="journal article" date="2016" name="Nat. Commun.">
        <title>Thousands of microbial genomes shed light on interconnected biogeochemical processes in an aquifer system.</title>
        <authorList>
            <person name="Anantharaman K."/>
            <person name="Brown C.T."/>
            <person name="Hug L.A."/>
            <person name="Sharon I."/>
            <person name="Castelle C.J."/>
            <person name="Probst A.J."/>
            <person name="Thomas B.C."/>
            <person name="Singh A."/>
            <person name="Wilkins M.J."/>
            <person name="Karaoz U."/>
            <person name="Brodie E.L."/>
            <person name="Williams K.H."/>
            <person name="Hubbard S.S."/>
            <person name="Banfield J.F."/>
        </authorList>
    </citation>
    <scope>NUCLEOTIDE SEQUENCE [LARGE SCALE GENOMIC DNA]</scope>
</reference>
<dbReference type="PANTHER" id="PTHR48100:SF1">
    <property type="entry name" value="HISTIDINE PHOSPHATASE FAMILY PROTEIN-RELATED"/>
    <property type="match status" value="1"/>
</dbReference>
<evidence type="ECO:0008006" key="5">
    <source>
        <dbReference type="Google" id="ProtNLM"/>
    </source>
</evidence>
<dbReference type="InterPro" id="IPR029033">
    <property type="entry name" value="His_PPase_superfam"/>
</dbReference>
<organism evidence="3 4">
    <name type="scientific">Candidatus Woesebacteria bacterium GWA1_41_8</name>
    <dbReference type="NCBI Taxonomy" id="1802471"/>
    <lineage>
        <taxon>Bacteria</taxon>
        <taxon>Candidatus Woeseibacteriota</taxon>
    </lineage>
</organism>
<accession>A0A1F7WJD8</accession>
<dbReference type="GO" id="GO:0016791">
    <property type="term" value="F:phosphatase activity"/>
    <property type="evidence" value="ECO:0007669"/>
    <property type="project" value="TreeGrafter"/>
</dbReference>
<proteinExistence type="predicted"/>
<feature type="active site" description="Proton donor/acceptor" evidence="1">
    <location>
        <position position="84"/>
    </location>
</feature>
<feature type="active site" description="Tele-phosphohistidine intermediate" evidence="1">
    <location>
        <position position="8"/>
    </location>
</feature>
<dbReference type="AlphaFoldDB" id="A0A1F7WJD8"/>
<evidence type="ECO:0000256" key="2">
    <source>
        <dbReference type="PIRSR" id="PIRSR613078-2"/>
    </source>
</evidence>
<dbReference type="SUPFAM" id="SSF53254">
    <property type="entry name" value="Phosphoglycerate mutase-like"/>
    <property type="match status" value="1"/>
</dbReference>
<dbReference type="Pfam" id="PF00300">
    <property type="entry name" value="His_Phos_1"/>
    <property type="match status" value="1"/>
</dbReference>
<dbReference type="EMBL" id="MGFJ01000020">
    <property type="protein sequence ID" value="OGM02529.1"/>
    <property type="molecule type" value="Genomic_DNA"/>
</dbReference>
<comment type="caution">
    <text evidence="3">The sequence shown here is derived from an EMBL/GenBank/DDBJ whole genome shotgun (WGS) entry which is preliminary data.</text>
</comment>
<dbReference type="Proteomes" id="UP000176198">
    <property type="component" value="Unassembled WGS sequence"/>
</dbReference>
<name>A0A1F7WJD8_9BACT</name>
<dbReference type="SMART" id="SM00855">
    <property type="entry name" value="PGAM"/>
    <property type="match status" value="1"/>
</dbReference>
<evidence type="ECO:0000313" key="3">
    <source>
        <dbReference type="EMBL" id="OGM02529.1"/>
    </source>
</evidence>
<feature type="binding site" evidence="2">
    <location>
        <position position="58"/>
    </location>
    <ligand>
        <name>substrate</name>
    </ligand>
</feature>
<dbReference type="GO" id="GO:0005737">
    <property type="term" value="C:cytoplasm"/>
    <property type="evidence" value="ECO:0007669"/>
    <property type="project" value="TreeGrafter"/>
</dbReference>
<protein>
    <recommendedName>
        <fullName evidence="5">Phosphoglycerate mutase</fullName>
    </recommendedName>
</protein>
<dbReference type="InterPro" id="IPR013078">
    <property type="entry name" value="His_Pase_superF_clade-1"/>
</dbReference>
<dbReference type="STRING" id="1802471.A2115_00925"/>
<sequence length="216" mass="24892">MRVFLVRHGQSAARGKGIRQSPDSPLSDLGRREALALGRRIKRWQVSFDKVFSSKLPRARQTAEIVAKSLGVKLEVFEGIHEREQHPGLYGVEVTSKIHKDNVRQYRKNLNNLDYKFRGQGESIRDVIVRATEFKKHLEEKHQGQDILVVSHGLFIRVFLTACILGENYDDESFANLFGALNIHNTGVTLLRFDEDVNRWEVIYINNYLHLRDVAI</sequence>
<dbReference type="InterPro" id="IPR050275">
    <property type="entry name" value="PGM_Phosphatase"/>
</dbReference>
<evidence type="ECO:0000256" key="1">
    <source>
        <dbReference type="PIRSR" id="PIRSR613078-1"/>
    </source>
</evidence>
<evidence type="ECO:0000313" key="4">
    <source>
        <dbReference type="Proteomes" id="UP000176198"/>
    </source>
</evidence>
<dbReference type="Gene3D" id="3.40.50.1240">
    <property type="entry name" value="Phosphoglycerate mutase-like"/>
    <property type="match status" value="1"/>
</dbReference>
<dbReference type="PANTHER" id="PTHR48100">
    <property type="entry name" value="BROAD-SPECIFICITY PHOSPHATASE YOR283W-RELATED"/>
    <property type="match status" value="1"/>
</dbReference>
<gene>
    <name evidence="3" type="ORF">A2115_00925</name>
</gene>